<keyword evidence="3" id="KW-1185">Reference proteome</keyword>
<comment type="caution">
    <text evidence="2">The sequence shown here is derived from an EMBL/GenBank/DDBJ whole genome shotgun (WGS) entry which is preliminary data.</text>
</comment>
<evidence type="ECO:0000313" key="3">
    <source>
        <dbReference type="Proteomes" id="UP001500466"/>
    </source>
</evidence>
<protein>
    <submittedName>
        <fullName evidence="2">Uncharacterized protein</fullName>
    </submittedName>
</protein>
<reference evidence="3" key="1">
    <citation type="journal article" date="2019" name="Int. J. Syst. Evol. Microbiol.">
        <title>The Global Catalogue of Microorganisms (GCM) 10K type strain sequencing project: providing services to taxonomists for standard genome sequencing and annotation.</title>
        <authorList>
            <consortium name="The Broad Institute Genomics Platform"/>
            <consortium name="The Broad Institute Genome Sequencing Center for Infectious Disease"/>
            <person name="Wu L."/>
            <person name="Ma J."/>
        </authorList>
    </citation>
    <scope>NUCLEOTIDE SEQUENCE [LARGE SCALE GENOMIC DNA]</scope>
    <source>
        <strain evidence="3">JCM 17986</strain>
    </source>
</reference>
<proteinExistence type="predicted"/>
<organism evidence="2 3">
    <name type="scientific">Yinghuangia aomiensis</name>
    <dbReference type="NCBI Taxonomy" id="676205"/>
    <lineage>
        <taxon>Bacteria</taxon>
        <taxon>Bacillati</taxon>
        <taxon>Actinomycetota</taxon>
        <taxon>Actinomycetes</taxon>
        <taxon>Kitasatosporales</taxon>
        <taxon>Streptomycetaceae</taxon>
        <taxon>Yinghuangia</taxon>
    </lineage>
</organism>
<evidence type="ECO:0000256" key="1">
    <source>
        <dbReference type="SAM" id="MobiDB-lite"/>
    </source>
</evidence>
<evidence type="ECO:0000313" key="2">
    <source>
        <dbReference type="EMBL" id="GAA4970857.1"/>
    </source>
</evidence>
<gene>
    <name evidence="2" type="ORF">GCM10023205_40680</name>
</gene>
<name>A0ABP9HH31_9ACTN</name>
<dbReference type="Proteomes" id="UP001500466">
    <property type="component" value="Unassembled WGS sequence"/>
</dbReference>
<accession>A0ABP9HH31</accession>
<feature type="region of interest" description="Disordered" evidence="1">
    <location>
        <begin position="1"/>
        <end position="24"/>
    </location>
</feature>
<dbReference type="EMBL" id="BAABHS010000013">
    <property type="protein sequence ID" value="GAA4970857.1"/>
    <property type="molecule type" value="Genomic_DNA"/>
</dbReference>
<sequence length="59" mass="6347">MARGESRMSIRTYTAGAGGDRGREKKRLQVVRPHDGFPPPSVFSWPACTCPRCVAGGGK</sequence>